<dbReference type="SUPFAM" id="SSF82689">
    <property type="entry name" value="Mechanosensitive channel protein MscS (YggB), C-terminal domain"/>
    <property type="match status" value="1"/>
</dbReference>
<evidence type="ECO:0000256" key="6">
    <source>
        <dbReference type="ARBA" id="ARBA00023136"/>
    </source>
</evidence>
<dbReference type="InterPro" id="IPR045276">
    <property type="entry name" value="YbiO_bact"/>
</dbReference>
<dbReference type="PANTHER" id="PTHR30460:SF0">
    <property type="entry name" value="MODERATE CONDUCTANCE MECHANOSENSITIVE CHANNEL YBIO"/>
    <property type="match status" value="1"/>
</dbReference>
<evidence type="ECO:0000256" key="2">
    <source>
        <dbReference type="ARBA" id="ARBA00008017"/>
    </source>
</evidence>
<feature type="domain" description="Mechanosensitive ion channel transmembrane helices 2/3" evidence="12">
    <location>
        <begin position="540"/>
        <end position="581"/>
    </location>
</feature>
<evidence type="ECO:0000259" key="10">
    <source>
        <dbReference type="Pfam" id="PF00924"/>
    </source>
</evidence>
<feature type="transmembrane region" description="Helical" evidence="8">
    <location>
        <begin position="171"/>
        <end position="192"/>
    </location>
</feature>
<dbReference type="Gene3D" id="2.30.30.60">
    <property type="match status" value="1"/>
</dbReference>
<evidence type="ECO:0000256" key="8">
    <source>
        <dbReference type="SAM" id="Phobius"/>
    </source>
</evidence>
<reference evidence="14 15" key="1">
    <citation type="submission" date="2019-03" db="EMBL/GenBank/DDBJ databases">
        <title>Genomic Encyclopedia of Type Strains, Phase IV (KMG-IV): sequencing the most valuable type-strain genomes for metagenomic binning, comparative biology and taxonomic classification.</title>
        <authorList>
            <person name="Goeker M."/>
        </authorList>
    </citation>
    <scope>NUCLEOTIDE SEQUENCE [LARGE SCALE GENOMIC DNA]</scope>
    <source>
        <strain evidence="14 15">DSM 9035</strain>
    </source>
</reference>
<dbReference type="GO" id="GO:0008381">
    <property type="term" value="F:mechanosensitive monoatomic ion channel activity"/>
    <property type="evidence" value="ECO:0007669"/>
    <property type="project" value="InterPro"/>
</dbReference>
<organism evidence="14 15">
    <name type="scientific">Aquabacter spiritensis</name>
    <dbReference type="NCBI Taxonomy" id="933073"/>
    <lineage>
        <taxon>Bacteria</taxon>
        <taxon>Pseudomonadati</taxon>
        <taxon>Pseudomonadota</taxon>
        <taxon>Alphaproteobacteria</taxon>
        <taxon>Hyphomicrobiales</taxon>
        <taxon>Xanthobacteraceae</taxon>
        <taxon>Aquabacter</taxon>
    </lineage>
</organism>
<keyword evidence="6 8" id="KW-0472">Membrane</keyword>
<keyword evidence="4 8" id="KW-0812">Transmembrane</keyword>
<feature type="transmembrane region" description="Helical" evidence="8">
    <location>
        <begin position="492"/>
        <end position="514"/>
    </location>
</feature>
<keyword evidence="5 8" id="KW-1133">Transmembrane helix</keyword>
<keyword evidence="15" id="KW-1185">Reference proteome</keyword>
<feature type="domain" description="Mechanosensitive ion channel MscS C-terminal" evidence="11">
    <location>
        <begin position="653"/>
        <end position="740"/>
    </location>
</feature>
<feature type="region of interest" description="Disordered" evidence="7">
    <location>
        <begin position="37"/>
        <end position="83"/>
    </location>
</feature>
<evidence type="ECO:0000313" key="15">
    <source>
        <dbReference type="Proteomes" id="UP000294664"/>
    </source>
</evidence>
<protein>
    <submittedName>
        <fullName evidence="14">Small conductance mechanosensitive channel</fullName>
    </submittedName>
</protein>
<feature type="transmembrane region" description="Helical" evidence="8">
    <location>
        <begin position="401"/>
        <end position="422"/>
    </location>
</feature>
<evidence type="ECO:0000256" key="4">
    <source>
        <dbReference type="ARBA" id="ARBA00022692"/>
    </source>
</evidence>
<dbReference type="InterPro" id="IPR010920">
    <property type="entry name" value="LSM_dom_sf"/>
</dbReference>
<dbReference type="InterPro" id="IPR006685">
    <property type="entry name" value="MscS_channel_2nd"/>
</dbReference>
<evidence type="ECO:0000256" key="9">
    <source>
        <dbReference type="SAM" id="SignalP"/>
    </source>
</evidence>
<feature type="transmembrane region" description="Helical" evidence="8">
    <location>
        <begin position="377"/>
        <end position="395"/>
    </location>
</feature>
<evidence type="ECO:0000256" key="1">
    <source>
        <dbReference type="ARBA" id="ARBA00004651"/>
    </source>
</evidence>
<evidence type="ECO:0000256" key="5">
    <source>
        <dbReference type="ARBA" id="ARBA00022989"/>
    </source>
</evidence>
<evidence type="ECO:0000256" key="3">
    <source>
        <dbReference type="ARBA" id="ARBA00022475"/>
    </source>
</evidence>
<dbReference type="Proteomes" id="UP000294664">
    <property type="component" value="Unassembled WGS sequence"/>
</dbReference>
<dbReference type="InterPro" id="IPR049142">
    <property type="entry name" value="MS_channel_1st"/>
</dbReference>
<evidence type="ECO:0000259" key="11">
    <source>
        <dbReference type="Pfam" id="PF21082"/>
    </source>
</evidence>
<dbReference type="Gene3D" id="1.10.287.1260">
    <property type="match status" value="1"/>
</dbReference>
<dbReference type="Pfam" id="PF21088">
    <property type="entry name" value="MS_channel_1st"/>
    <property type="match status" value="1"/>
</dbReference>
<comment type="similarity">
    <text evidence="2">Belongs to the MscS (TC 1.A.23) family.</text>
</comment>
<dbReference type="AlphaFoldDB" id="A0A4R3LYY4"/>
<evidence type="ECO:0000259" key="12">
    <source>
        <dbReference type="Pfam" id="PF21088"/>
    </source>
</evidence>
<feature type="transmembrane region" description="Helical" evidence="8">
    <location>
        <begin position="308"/>
        <end position="327"/>
    </location>
</feature>
<feature type="domain" description="Moderate conductance mechanosensitive channel YbiO-like transmembrane helix 1" evidence="13">
    <location>
        <begin position="407"/>
        <end position="484"/>
    </location>
</feature>
<gene>
    <name evidence="14" type="ORF">EDC64_108103</name>
</gene>
<dbReference type="PANTHER" id="PTHR30460">
    <property type="entry name" value="MODERATE CONDUCTANCE MECHANOSENSITIVE CHANNEL YBIO"/>
    <property type="match status" value="1"/>
</dbReference>
<sequence length="818" mass="88154">MRSPRVPVFALSFLLAVLVALGGSLAPLTVSAQTDPAATAPVPAAPSEGAPTPSVPSAPPQTATPVAPPPSAPPPAALAEPERRSVERLLGTLADEGARTRLMDDLRSLLRVAPGGEPAPEARNDWLADVTQSLGALSAGVLAMVGEIERLPEQIEYATASLSDPLTLERIARTVFTVAAVLLGALAAEWLVKFLLRRPREAVERRVVRFWPLRLLLVIVRILLDVLPIAAFAAAAFGVLALALVDMGFVVRLAVVTVINANVLARIVIAGGRALLAPSTPGLRLLPLTDESAAYSFLWLKRFTNTGIYGYFLLRTFWIIGLSQAAYLFLGDLLALLLAGMAIVFVFQVRRPVAHALRGRDGAPGNFSRFRRHAADFWHILALGYIVAAYLVWVLDMPGGFAYLARATLLSIVTIGVLRLVLHGLDRVFAAIFRLGPETVVEHPLLEERANRYLPALRRVCQAVLVLVAALVIVEVWGGAPFEWFASERGQGVLGRVVSISIVVLIGVFVWEIASAFAERTARRRPDSTRLKTLLPFMQNALRIVLLTIAGLIVLSELGVNIAPLLAGAGVLGLAIGFGAQTLVKDVITGIFILLEDTVSVGDVVELGSHGGLVEKISIRTVHLRDFDGNVHSIPFSEVQTIKNMSKHFAFAVVDVRVAYRENIDDALALMAEVAADMATKGPLAATIVEPFEVVGVEALEDSGVWLRGRFKTRPLGQWNVKREFYRRIKGAFDARGIEIPFPHTTLYFGTDKKGNAPPVRVLSNDAAAAEAPTPSRRRAALDAAARAPGPMIEEHPGAREREDDTSLIPAVDEQTPR</sequence>
<feature type="transmembrane region" description="Helical" evidence="8">
    <location>
        <begin position="460"/>
        <end position="480"/>
    </location>
</feature>
<evidence type="ECO:0000256" key="7">
    <source>
        <dbReference type="SAM" id="MobiDB-lite"/>
    </source>
</evidence>
<dbReference type="SUPFAM" id="SSF50182">
    <property type="entry name" value="Sm-like ribonucleoproteins"/>
    <property type="match status" value="1"/>
</dbReference>
<dbReference type="InterPro" id="IPR057485">
    <property type="entry name" value="YbiO-like_TM1"/>
</dbReference>
<feature type="transmembrane region" description="Helical" evidence="8">
    <location>
        <begin position="534"/>
        <end position="556"/>
    </location>
</feature>
<accession>A0A4R3LYY4</accession>
<dbReference type="Pfam" id="PF25392">
    <property type="entry name" value="MS_channel_TM1"/>
    <property type="match status" value="1"/>
</dbReference>
<feature type="compositionally biased region" description="Low complexity" evidence="7">
    <location>
        <begin position="37"/>
        <end position="52"/>
    </location>
</feature>
<feature type="compositionally biased region" description="Pro residues" evidence="7">
    <location>
        <begin position="66"/>
        <end position="76"/>
    </location>
</feature>
<feature type="chain" id="PRO_5020983402" evidence="9">
    <location>
        <begin position="33"/>
        <end position="818"/>
    </location>
</feature>
<dbReference type="SUPFAM" id="SSF82861">
    <property type="entry name" value="Mechanosensitive channel protein MscS (YggB), transmembrane region"/>
    <property type="match status" value="1"/>
</dbReference>
<dbReference type="Gene3D" id="3.30.70.100">
    <property type="match status" value="1"/>
</dbReference>
<feature type="domain" description="Mechanosensitive ion channel MscS" evidence="10">
    <location>
        <begin position="582"/>
        <end position="647"/>
    </location>
</feature>
<dbReference type="RefSeq" id="WP_132032230.1">
    <property type="nucleotide sequence ID" value="NZ_SMAI01000008.1"/>
</dbReference>
<keyword evidence="3" id="KW-1003">Cell membrane</keyword>
<dbReference type="Pfam" id="PF21082">
    <property type="entry name" value="MS_channel_3rd"/>
    <property type="match status" value="1"/>
</dbReference>
<feature type="region of interest" description="Disordered" evidence="7">
    <location>
        <begin position="768"/>
        <end position="818"/>
    </location>
</feature>
<dbReference type="EMBL" id="SMAI01000008">
    <property type="protein sequence ID" value="TCT03937.1"/>
    <property type="molecule type" value="Genomic_DNA"/>
</dbReference>
<name>A0A4R3LYY4_9HYPH</name>
<proteinExistence type="inferred from homology"/>
<comment type="subcellular location">
    <subcellularLocation>
        <location evidence="1">Cell membrane</location>
        <topology evidence="1">Multi-pass membrane protein</topology>
    </subcellularLocation>
</comment>
<evidence type="ECO:0000313" key="14">
    <source>
        <dbReference type="EMBL" id="TCT03937.1"/>
    </source>
</evidence>
<dbReference type="InterPro" id="IPR011014">
    <property type="entry name" value="MscS_channel_TM-2"/>
</dbReference>
<keyword evidence="9" id="KW-0732">Signal</keyword>
<dbReference type="OrthoDB" id="9814206at2"/>
<feature type="transmembrane region" description="Helical" evidence="8">
    <location>
        <begin position="333"/>
        <end position="350"/>
    </location>
</feature>
<dbReference type="Pfam" id="PF00924">
    <property type="entry name" value="MS_channel_2nd"/>
    <property type="match status" value="1"/>
</dbReference>
<comment type="caution">
    <text evidence="14">The sequence shown here is derived from an EMBL/GenBank/DDBJ whole genome shotgun (WGS) entry which is preliminary data.</text>
</comment>
<feature type="compositionally biased region" description="Basic and acidic residues" evidence="7">
    <location>
        <begin position="793"/>
        <end position="805"/>
    </location>
</feature>
<feature type="transmembrane region" description="Helical" evidence="8">
    <location>
        <begin position="249"/>
        <end position="269"/>
    </location>
</feature>
<evidence type="ECO:0000259" key="13">
    <source>
        <dbReference type="Pfam" id="PF25392"/>
    </source>
</evidence>
<feature type="transmembrane region" description="Helical" evidence="8">
    <location>
        <begin position="213"/>
        <end position="243"/>
    </location>
</feature>
<feature type="signal peptide" evidence="9">
    <location>
        <begin position="1"/>
        <end position="32"/>
    </location>
</feature>
<dbReference type="InterPro" id="IPR049278">
    <property type="entry name" value="MS_channel_C"/>
</dbReference>
<dbReference type="GO" id="GO:0005886">
    <property type="term" value="C:plasma membrane"/>
    <property type="evidence" value="ECO:0007669"/>
    <property type="project" value="UniProtKB-SubCell"/>
</dbReference>
<dbReference type="InterPro" id="IPR023408">
    <property type="entry name" value="MscS_beta-dom_sf"/>
</dbReference>
<dbReference type="InterPro" id="IPR011066">
    <property type="entry name" value="MscS_channel_C_sf"/>
</dbReference>